<dbReference type="Proteomes" id="UP000046392">
    <property type="component" value="Unplaced"/>
</dbReference>
<accession>A0A0N5BJ95</accession>
<protein>
    <submittedName>
        <fullName evidence="4">Uncharacterized protein</fullName>
    </submittedName>
</protein>
<evidence type="ECO:0000256" key="1">
    <source>
        <dbReference type="SAM" id="MobiDB-lite"/>
    </source>
</evidence>
<proteinExistence type="predicted"/>
<evidence type="ECO:0000313" key="3">
    <source>
        <dbReference type="Proteomes" id="UP000046392"/>
    </source>
</evidence>
<dbReference type="WBParaSite" id="SPAL_0000602200.1">
    <property type="protein sequence ID" value="SPAL_0000602200.1"/>
    <property type="gene ID" value="SPAL_0000602200"/>
</dbReference>
<dbReference type="AlphaFoldDB" id="A0A0N5BJ95"/>
<name>A0A0N5BJ95_STREA</name>
<sequence>MHFIEHFIILALLTVQYSFQDSSSSSSSSEESQEEVYSPREPTMHKSFYSLPPISARAELIKELEARIREGKERDDKLLEEAREGLDDYRFVIDESRINNEENENNKSAFENSVSLNKKILFSF</sequence>
<evidence type="ECO:0000256" key="2">
    <source>
        <dbReference type="SAM" id="SignalP"/>
    </source>
</evidence>
<feature type="chain" id="PRO_5005894455" evidence="2">
    <location>
        <begin position="21"/>
        <end position="124"/>
    </location>
</feature>
<keyword evidence="2" id="KW-0732">Signal</keyword>
<feature type="region of interest" description="Disordered" evidence="1">
    <location>
        <begin position="21"/>
        <end position="44"/>
    </location>
</feature>
<keyword evidence="3" id="KW-1185">Reference proteome</keyword>
<reference evidence="4" key="1">
    <citation type="submission" date="2017-02" db="UniProtKB">
        <authorList>
            <consortium name="WormBaseParasite"/>
        </authorList>
    </citation>
    <scope>IDENTIFICATION</scope>
</reference>
<evidence type="ECO:0000313" key="4">
    <source>
        <dbReference type="WBParaSite" id="SPAL_0000602200.1"/>
    </source>
</evidence>
<organism evidence="3 4">
    <name type="scientific">Strongyloides papillosus</name>
    <name type="common">Intestinal threadworm</name>
    <dbReference type="NCBI Taxonomy" id="174720"/>
    <lineage>
        <taxon>Eukaryota</taxon>
        <taxon>Metazoa</taxon>
        <taxon>Ecdysozoa</taxon>
        <taxon>Nematoda</taxon>
        <taxon>Chromadorea</taxon>
        <taxon>Rhabditida</taxon>
        <taxon>Tylenchina</taxon>
        <taxon>Panagrolaimomorpha</taxon>
        <taxon>Strongyloidoidea</taxon>
        <taxon>Strongyloididae</taxon>
        <taxon>Strongyloides</taxon>
    </lineage>
</organism>
<feature type="signal peptide" evidence="2">
    <location>
        <begin position="1"/>
        <end position="20"/>
    </location>
</feature>